<feature type="domain" description="DNA methylase N-4/N-6" evidence="6">
    <location>
        <begin position="9"/>
        <end position="332"/>
    </location>
</feature>
<keyword evidence="2" id="KW-0489">Methyltransferase</keyword>
<organism evidence="8 9">
    <name type="scientific">Lactobacillus psittaci DSM 15354</name>
    <dbReference type="NCBI Taxonomy" id="1122152"/>
    <lineage>
        <taxon>Bacteria</taxon>
        <taxon>Bacillati</taxon>
        <taxon>Bacillota</taxon>
        <taxon>Bacilli</taxon>
        <taxon>Lactobacillales</taxon>
        <taxon>Lactobacillaceae</taxon>
        <taxon>Lactobacillus</taxon>
    </lineage>
</organism>
<dbReference type="Pfam" id="PF18273">
    <property type="entry name" value="T3RM_EcoP15I_C"/>
    <property type="match status" value="1"/>
</dbReference>
<dbReference type="STRING" id="1122152.GCA_000425905_00843"/>
<dbReference type="GO" id="GO:0003677">
    <property type="term" value="F:DNA binding"/>
    <property type="evidence" value="ECO:0007669"/>
    <property type="project" value="InterPro"/>
</dbReference>
<evidence type="ECO:0000313" key="9">
    <source>
        <dbReference type="Proteomes" id="UP000051931"/>
    </source>
</evidence>
<dbReference type="InterPro" id="IPR041405">
    <property type="entry name" value="T3RM_EcoP15I_C"/>
</dbReference>
<dbReference type="PIRSF" id="PIRSF015855">
    <property type="entry name" value="TypeIII_Mtase_mKpnI"/>
    <property type="match status" value="1"/>
</dbReference>
<evidence type="ECO:0000256" key="3">
    <source>
        <dbReference type="ARBA" id="ARBA00022679"/>
    </source>
</evidence>
<keyword evidence="3" id="KW-0808">Transferase</keyword>
<dbReference type="InterPro" id="IPR002295">
    <property type="entry name" value="N4/N6-MTase_EcoPI_Mod-like"/>
</dbReference>
<evidence type="ECO:0000256" key="1">
    <source>
        <dbReference type="ARBA" id="ARBA00006594"/>
    </source>
</evidence>
<feature type="domain" description="Type III R-M EcoP15I C-terminal" evidence="7">
    <location>
        <begin position="452"/>
        <end position="546"/>
    </location>
</feature>
<gene>
    <name evidence="8" type="ORF">FC23_GL001010</name>
</gene>
<dbReference type="Pfam" id="PF01555">
    <property type="entry name" value="N6_N4_Mtase"/>
    <property type="match status" value="1"/>
</dbReference>
<dbReference type="GO" id="GO:0032259">
    <property type="term" value="P:methylation"/>
    <property type="evidence" value="ECO:0007669"/>
    <property type="project" value="UniProtKB-KW"/>
</dbReference>
<dbReference type="InterPro" id="IPR002052">
    <property type="entry name" value="DNA_methylase_N6_adenine_CS"/>
</dbReference>
<dbReference type="GO" id="GO:0008170">
    <property type="term" value="F:N-methyltransferase activity"/>
    <property type="evidence" value="ECO:0007669"/>
    <property type="project" value="InterPro"/>
</dbReference>
<dbReference type="Gene3D" id="3.40.50.150">
    <property type="entry name" value="Vaccinia Virus protein VP39"/>
    <property type="match status" value="1"/>
</dbReference>
<dbReference type="AlphaFoldDB" id="A0A0R1S1T5"/>
<evidence type="ECO:0000256" key="4">
    <source>
        <dbReference type="ARBA" id="ARBA00022691"/>
    </source>
</evidence>
<dbReference type="PROSITE" id="PS00092">
    <property type="entry name" value="N6_MTASE"/>
    <property type="match status" value="1"/>
</dbReference>
<dbReference type="PRINTS" id="PR00506">
    <property type="entry name" value="D21N6MTFRASE"/>
</dbReference>
<dbReference type="Proteomes" id="UP000051931">
    <property type="component" value="Unassembled WGS sequence"/>
</dbReference>
<protein>
    <submittedName>
        <fullName evidence="8">Type III restriction-modification system</fullName>
    </submittedName>
</protein>
<evidence type="ECO:0000259" key="6">
    <source>
        <dbReference type="Pfam" id="PF01555"/>
    </source>
</evidence>
<dbReference type="PATRIC" id="fig|1122152.4.peg.1040"/>
<dbReference type="InterPro" id="IPR029063">
    <property type="entry name" value="SAM-dependent_MTases_sf"/>
</dbReference>
<reference evidence="8 9" key="1">
    <citation type="journal article" date="2015" name="Genome Announc.">
        <title>Expanding the biotechnology potential of lactobacilli through comparative genomics of 213 strains and associated genera.</title>
        <authorList>
            <person name="Sun Z."/>
            <person name="Harris H.M."/>
            <person name="McCann A."/>
            <person name="Guo C."/>
            <person name="Argimon S."/>
            <person name="Zhang W."/>
            <person name="Yang X."/>
            <person name="Jeffery I.B."/>
            <person name="Cooney J.C."/>
            <person name="Kagawa T.F."/>
            <person name="Liu W."/>
            <person name="Song Y."/>
            <person name="Salvetti E."/>
            <person name="Wrobel A."/>
            <person name="Rasinkangas P."/>
            <person name="Parkhill J."/>
            <person name="Rea M.C."/>
            <person name="O'Sullivan O."/>
            <person name="Ritari J."/>
            <person name="Douillard F.P."/>
            <person name="Paul Ross R."/>
            <person name="Yang R."/>
            <person name="Briner A.E."/>
            <person name="Felis G.E."/>
            <person name="de Vos W.M."/>
            <person name="Barrangou R."/>
            <person name="Klaenhammer T.R."/>
            <person name="Caufield P.W."/>
            <person name="Cui Y."/>
            <person name="Zhang H."/>
            <person name="O'Toole P.W."/>
        </authorList>
    </citation>
    <scope>NUCLEOTIDE SEQUENCE [LARGE SCALE GENOMIC DNA]</scope>
    <source>
        <strain evidence="8 9">DSM 15354</strain>
    </source>
</reference>
<evidence type="ECO:0000256" key="5">
    <source>
        <dbReference type="ARBA" id="ARBA00022747"/>
    </source>
</evidence>
<keyword evidence="4" id="KW-0949">S-adenosyl-L-methionine</keyword>
<dbReference type="GO" id="GO:0009307">
    <property type="term" value="P:DNA restriction-modification system"/>
    <property type="evidence" value="ECO:0007669"/>
    <property type="project" value="UniProtKB-KW"/>
</dbReference>
<name>A0A0R1S1T5_9LACO</name>
<dbReference type="SUPFAM" id="SSF53335">
    <property type="entry name" value="S-adenosyl-L-methionine-dependent methyltransferases"/>
    <property type="match status" value="1"/>
</dbReference>
<dbReference type="RefSeq" id="WP_338042811.1">
    <property type="nucleotide sequence ID" value="NZ_AZFB01000005.1"/>
</dbReference>
<comment type="caution">
    <text evidence="8">The sequence shown here is derived from an EMBL/GenBank/DDBJ whole genome shotgun (WGS) entry which is preliminary data.</text>
</comment>
<evidence type="ECO:0000313" key="8">
    <source>
        <dbReference type="EMBL" id="KRL63072.1"/>
    </source>
</evidence>
<evidence type="ECO:0000259" key="7">
    <source>
        <dbReference type="Pfam" id="PF18273"/>
    </source>
</evidence>
<keyword evidence="5" id="KW-0680">Restriction system</keyword>
<dbReference type="EMBL" id="AZFB01000005">
    <property type="protein sequence ID" value="KRL63072.1"/>
    <property type="molecule type" value="Genomic_DNA"/>
</dbReference>
<comment type="similarity">
    <text evidence="1">Belongs to the N(4)/N(6)-methyltransferase family.</text>
</comment>
<sequence>MQANYTGKIDIIYIDPPYNTGGDGFTYPDDFEYSDSQLKEMFGLDEDEVERMKSIQGSSSHSAWLTFMYPRIFLARHLLSNKGCFFMSIDDNELSNAKLMMDEIFGEKQYICIAPRKTGAGAAATRSDSELRKLNDYVLIYSKNIVKFRKKVVGVKEYPLSDKYGEYRLGQFQASGSDATRMARPNMYYPIYLTKDGRLTIRFKEDVIKTIFPSQVNGLDGRWMWKPEKFEKDNEKFIEYDGRNLKRKIYKNPLEDQTKYQVEKAWLEKYPNKNGTVHLADLLKKKGLFSNPKPVELIEFLLNLVDVKSPLILDFFAGSSTTAEATLRLNIEDGENRKFIMVQLPQKTYSFKKNGEEVPAKGTEAAYKAGFRSIDEISRERIRRAAAKIKEENELTLSKDFDGSFKHYYVVKPQQKTLDEINDFDPNNTDLFNNMLDNFSSKNLDVQGNAKGEDTVITTWLAKDGYQFDAPINKIDLAGYQGTIVDETRLYLIAPNWTSKNTQDLLNKLGTNQLTIQTVVIFGYSFNIAELKELETGLKQLDSNINLVKRY</sequence>
<dbReference type="eggNOG" id="COG2189">
    <property type="taxonomic scope" value="Bacteria"/>
</dbReference>
<evidence type="ECO:0000256" key="2">
    <source>
        <dbReference type="ARBA" id="ARBA00022603"/>
    </source>
</evidence>
<accession>A0A0R1S1T5</accession>
<proteinExistence type="inferred from homology"/>
<dbReference type="InterPro" id="IPR002941">
    <property type="entry name" value="DNA_methylase_N4/N6"/>
</dbReference>
<keyword evidence="9" id="KW-1185">Reference proteome</keyword>